<sequence length="238" mass="24067">MRLFSAGAIGAPATQPVRARGPQAPLACVVSGVAHGAHEEEAALAVARALRAQGLSVALGTPAIRGDPQPTGRWASAPLGRLAAAGSFRLPEAALCPYRLPPAADLGAAAACMHTAIDVEVIRDAQAVLCTWVDALVLMGLGGLQARLGPELRAGQLLAQLALPLLLVRAAHEPPCDAALPQGLPVAGWLGAGAPPQAADWPGVPCVGSLQGGVDAARLLQALRHSSQMPQDSARPSP</sequence>
<gene>
    <name evidence="1" type="ORF">PGB34_06470</name>
</gene>
<dbReference type="Gene3D" id="3.40.50.300">
    <property type="entry name" value="P-loop containing nucleotide triphosphate hydrolases"/>
    <property type="match status" value="1"/>
</dbReference>
<comment type="caution">
    <text evidence="1">The sequence shown here is derived from an EMBL/GenBank/DDBJ whole genome shotgun (WGS) entry which is preliminary data.</text>
</comment>
<dbReference type="EMBL" id="JAQIPB010000002">
    <property type="protein sequence ID" value="MDA7416006.1"/>
    <property type="molecule type" value="Genomic_DNA"/>
</dbReference>
<proteinExistence type="predicted"/>
<dbReference type="InterPro" id="IPR027417">
    <property type="entry name" value="P-loop_NTPase"/>
</dbReference>
<dbReference type="AlphaFoldDB" id="A0AAE3N7X9"/>
<name>A0AAE3N7X9_9BURK</name>
<protein>
    <recommendedName>
        <fullName evidence="3">Dethiobiotin synthase</fullName>
    </recommendedName>
</protein>
<keyword evidence="2" id="KW-1185">Reference proteome</keyword>
<dbReference type="Proteomes" id="UP001212602">
    <property type="component" value="Unassembled WGS sequence"/>
</dbReference>
<accession>A0AAE3N7X9</accession>
<dbReference type="RefSeq" id="WP_271427246.1">
    <property type="nucleotide sequence ID" value="NZ_JAQIPB010000002.1"/>
</dbReference>
<dbReference type="SUPFAM" id="SSF52540">
    <property type="entry name" value="P-loop containing nucleoside triphosphate hydrolases"/>
    <property type="match status" value="1"/>
</dbReference>
<evidence type="ECO:0000313" key="2">
    <source>
        <dbReference type="Proteomes" id="UP001212602"/>
    </source>
</evidence>
<organism evidence="1 2">
    <name type="scientific">Xenophilus arseniciresistens</name>
    <dbReference type="NCBI Taxonomy" id="1283306"/>
    <lineage>
        <taxon>Bacteria</taxon>
        <taxon>Pseudomonadati</taxon>
        <taxon>Pseudomonadota</taxon>
        <taxon>Betaproteobacteria</taxon>
        <taxon>Burkholderiales</taxon>
        <taxon>Comamonadaceae</taxon>
        <taxon>Xenophilus</taxon>
    </lineage>
</organism>
<evidence type="ECO:0000313" key="1">
    <source>
        <dbReference type="EMBL" id="MDA7416006.1"/>
    </source>
</evidence>
<evidence type="ECO:0008006" key="3">
    <source>
        <dbReference type="Google" id="ProtNLM"/>
    </source>
</evidence>
<reference evidence="1" key="1">
    <citation type="submission" date="2023-01" db="EMBL/GenBank/DDBJ databases">
        <title>Xenophilus mangrovi sp. nov., isolated from soil of Mangrove nature reserve.</title>
        <authorList>
            <person name="Xu S."/>
            <person name="Liu Z."/>
            <person name="Xu Y."/>
        </authorList>
    </citation>
    <scope>NUCLEOTIDE SEQUENCE</scope>
    <source>
        <strain evidence="1">YW8</strain>
    </source>
</reference>